<evidence type="ECO:0000313" key="1">
    <source>
        <dbReference type="EMBL" id="RSL30226.1"/>
    </source>
</evidence>
<reference evidence="1 2" key="1">
    <citation type="submission" date="2018-10" db="EMBL/GenBank/DDBJ databases">
        <title>Draft genome sequence of Bacillus salarius IM0101, isolated from a hypersaline soil in Inner Mongolia, China.</title>
        <authorList>
            <person name="Yamprayoonswat W."/>
            <person name="Boonvisut S."/>
            <person name="Jumpathong W."/>
            <person name="Sittihan S."/>
            <person name="Ruangsuj P."/>
            <person name="Wanthongcharoen S."/>
            <person name="Thongpramul N."/>
            <person name="Pimmason S."/>
            <person name="Yu B."/>
            <person name="Yasawong M."/>
        </authorList>
    </citation>
    <scope>NUCLEOTIDE SEQUENCE [LARGE SCALE GENOMIC DNA]</scope>
    <source>
        <strain evidence="1 2">IM0101</strain>
    </source>
</reference>
<sequence length="234" mass="27426">MRALTFHSTILNHTFDLHVYLPPNYSRLYTYHLAITQDGRDYFQLGRIGRKMETALEEGAEDTIVIGIPYPSVEQRRYWYHPDSEGSTAYIQFLVKELLPFLEDTYKTPNLAQGRTLIGDSLGASISLLAALFYPYSFSRVMMHSPFVNDTVLQAVRQTDSWHSFDIYHTIGTEETNVETTDGNIQDFLSPNRDLYQLLQKKGSRYYYHEFEGGHFWKYWEKDLPDAIRFMFEI</sequence>
<protein>
    <submittedName>
        <fullName evidence="1">Esterase family protein</fullName>
    </submittedName>
</protein>
<dbReference type="InterPro" id="IPR029058">
    <property type="entry name" value="AB_hydrolase_fold"/>
</dbReference>
<dbReference type="Proteomes" id="UP000275076">
    <property type="component" value="Unassembled WGS sequence"/>
</dbReference>
<dbReference type="AlphaFoldDB" id="A0A3R9PZ79"/>
<dbReference type="SUPFAM" id="SSF53474">
    <property type="entry name" value="alpha/beta-Hydrolases"/>
    <property type="match status" value="1"/>
</dbReference>
<dbReference type="Pfam" id="PF00756">
    <property type="entry name" value="Esterase"/>
    <property type="match status" value="1"/>
</dbReference>
<dbReference type="InterPro" id="IPR000801">
    <property type="entry name" value="Esterase-like"/>
</dbReference>
<dbReference type="InterPro" id="IPR050583">
    <property type="entry name" value="Mycobacterial_A85_antigen"/>
</dbReference>
<proteinExistence type="predicted"/>
<dbReference type="PANTHER" id="PTHR48098">
    <property type="entry name" value="ENTEROCHELIN ESTERASE-RELATED"/>
    <property type="match status" value="1"/>
</dbReference>
<gene>
    <name evidence="1" type="ORF">D7Z54_27380</name>
</gene>
<accession>A0A3R9PZ79</accession>
<comment type="caution">
    <text evidence="1">The sequence shown here is derived from an EMBL/GenBank/DDBJ whole genome shotgun (WGS) entry which is preliminary data.</text>
</comment>
<dbReference type="PANTHER" id="PTHR48098:SF3">
    <property type="entry name" value="IRON(III) ENTEROBACTIN ESTERASE"/>
    <property type="match status" value="1"/>
</dbReference>
<keyword evidence="2" id="KW-1185">Reference proteome</keyword>
<evidence type="ECO:0000313" key="2">
    <source>
        <dbReference type="Proteomes" id="UP000275076"/>
    </source>
</evidence>
<name>A0A3R9PZ79_9BACI</name>
<organism evidence="1 2">
    <name type="scientific">Salibacterium salarium</name>
    <dbReference type="NCBI Taxonomy" id="284579"/>
    <lineage>
        <taxon>Bacteria</taxon>
        <taxon>Bacillati</taxon>
        <taxon>Bacillota</taxon>
        <taxon>Bacilli</taxon>
        <taxon>Bacillales</taxon>
        <taxon>Bacillaceae</taxon>
    </lineage>
</organism>
<dbReference type="EMBL" id="RBVX01000041">
    <property type="protein sequence ID" value="RSL30226.1"/>
    <property type="molecule type" value="Genomic_DNA"/>
</dbReference>
<dbReference type="Gene3D" id="3.40.50.1820">
    <property type="entry name" value="alpha/beta hydrolase"/>
    <property type="match status" value="1"/>
</dbReference>
<dbReference type="OrthoDB" id="9803578at2"/>